<keyword evidence="4" id="KW-1185">Reference proteome</keyword>
<dbReference type="Proteomes" id="UP001198495">
    <property type="component" value="Unassembled WGS sequence"/>
</dbReference>
<protein>
    <submittedName>
        <fullName evidence="3">CRISPR-associated endoribonuclease Cas6</fullName>
    </submittedName>
</protein>
<accession>A0ABS8FK98</accession>
<dbReference type="Gene3D" id="3.30.70.1900">
    <property type="match status" value="1"/>
</dbReference>
<dbReference type="InterPro" id="IPR010156">
    <property type="entry name" value="CRISPR-assoc_prot_Cas6"/>
</dbReference>
<dbReference type="EMBL" id="JAJEQT010000001">
    <property type="protein sequence ID" value="MCC2217636.1"/>
    <property type="molecule type" value="Genomic_DNA"/>
</dbReference>
<organism evidence="3 4">
    <name type="scientific">Coprococcus hominis</name>
    <name type="common">ex Arizal et al. 2022</name>
    <dbReference type="NCBI Taxonomy" id="2881262"/>
    <lineage>
        <taxon>Bacteria</taxon>
        <taxon>Bacillati</taxon>
        <taxon>Bacillota</taxon>
        <taxon>Clostridia</taxon>
        <taxon>Lachnospirales</taxon>
        <taxon>Lachnospiraceae</taxon>
        <taxon>Coprococcus</taxon>
    </lineage>
</organism>
<proteinExistence type="predicted"/>
<evidence type="ECO:0000259" key="2">
    <source>
        <dbReference type="Pfam" id="PF01881"/>
    </source>
</evidence>
<dbReference type="PANTHER" id="PTHR36984:SF3">
    <property type="entry name" value="CRISPR-ASSOCIATED ENDORIBONUCLEASE CAS6"/>
    <property type="match status" value="1"/>
</dbReference>
<dbReference type="CDD" id="cd21140">
    <property type="entry name" value="Cas6_I-like"/>
    <property type="match status" value="1"/>
</dbReference>
<dbReference type="Pfam" id="PF01881">
    <property type="entry name" value="Cas_Cas6_C"/>
    <property type="match status" value="1"/>
</dbReference>
<evidence type="ECO:0000256" key="1">
    <source>
        <dbReference type="ARBA" id="ARBA00023118"/>
    </source>
</evidence>
<evidence type="ECO:0000313" key="4">
    <source>
        <dbReference type="Proteomes" id="UP001198495"/>
    </source>
</evidence>
<dbReference type="InterPro" id="IPR049435">
    <property type="entry name" value="Cas_Cas6_C"/>
</dbReference>
<name>A0ABS8FK98_9FIRM</name>
<dbReference type="InterPro" id="IPR045747">
    <property type="entry name" value="CRISPR-assoc_prot_Cas6_N_sf"/>
</dbReference>
<dbReference type="PANTHER" id="PTHR36984">
    <property type="entry name" value="CRISPR-ASSOCIATED ENDORIBONUCLEASE CAS6 1"/>
    <property type="match status" value="1"/>
</dbReference>
<dbReference type="Gene3D" id="3.30.70.1890">
    <property type="match status" value="1"/>
</dbReference>
<reference evidence="3 4" key="1">
    <citation type="submission" date="2021-10" db="EMBL/GenBank/DDBJ databases">
        <title>Anaerobic single-cell dispensing facilitates the cultivation of human gut bacteria.</title>
        <authorList>
            <person name="Afrizal A."/>
        </authorList>
    </citation>
    <scope>NUCLEOTIDE SEQUENCE [LARGE SCALE GENOMIC DNA]</scope>
    <source>
        <strain evidence="3 4">CLA-AA-H212</strain>
    </source>
</reference>
<evidence type="ECO:0000313" key="3">
    <source>
        <dbReference type="EMBL" id="MCC2217636.1"/>
    </source>
</evidence>
<gene>
    <name evidence="3" type="ORF">LKD28_01125</name>
</gene>
<feature type="domain" description="CRISPR associated protein Cas6 C-terminal" evidence="2">
    <location>
        <begin position="118"/>
        <end position="237"/>
    </location>
</feature>
<dbReference type="RefSeq" id="WP_227572806.1">
    <property type="nucleotide sequence ID" value="NZ_JAJEQT010000001.1"/>
</dbReference>
<keyword evidence="1" id="KW-0051">Antiviral defense</keyword>
<comment type="caution">
    <text evidence="3">The sequence shown here is derived from an EMBL/GenBank/DDBJ whole genome shotgun (WGS) entry which is preliminary data.</text>
</comment>
<sequence>MKFQLSFNLKSCVLPIDYRRCILSFIKHCLSNANGGKYFADFYGPAKEKAFCFSTIFDQPNYTSDHIEVTSPKMSMVFSTPDTRTGFILYSAFAAQKGKSYPLPLENRMTLTQITQLKEDVVRGNKLLVKMSEPLCIRSHNPETNKDWYYSCKAGDQFMSECQRVISYELQRAGFSESLSQVSMIPINARSIVIKNYGINIECSIGDFELTGNSTALDYLLKAGIGSRRSSGFGVAKIIAQEEV</sequence>